<dbReference type="PROSITE" id="PS50943">
    <property type="entry name" value="HTH_CROC1"/>
    <property type="match status" value="1"/>
</dbReference>
<dbReference type="CDD" id="cd00093">
    <property type="entry name" value="HTH_XRE"/>
    <property type="match status" value="1"/>
</dbReference>
<evidence type="ECO:0000313" key="2">
    <source>
        <dbReference type="EMBL" id="MBO0481295.1"/>
    </source>
</evidence>
<evidence type="ECO:0000259" key="1">
    <source>
        <dbReference type="PROSITE" id="PS50943"/>
    </source>
</evidence>
<dbReference type="Pfam" id="PF01381">
    <property type="entry name" value="HTH_3"/>
    <property type="match status" value="1"/>
</dbReference>
<dbReference type="SMART" id="SM00530">
    <property type="entry name" value="HTH_XRE"/>
    <property type="match status" value="1"/>
</dbReference>
<dbReference type="PANTHER" id="PTHR37038">
    <property type="entry name" value="TRANSCRIPTIONAL REGULATOR-RELATED"/>
    <property type="match status" value="1"/>
</dbReference>
<dbReference type="InterPro" id="IPR010982">
    <property type="entry name" value="Lambda_DNA-bd_dom_sf"/>
</dbReference>
<organism evidence="2 3">
    <name type="scientific">Candidatus Enterococcus courvalinii</name>
    <dbReference type="NCBI Taxonomy" id="2815329"/>
    <lineage>
        <taxon>Bacteria</taxon>
        <taxon>Bacillati</taxon>
        <taxon>Bacillota</taxon>
        <taxon>Bacilli</taxon>
        <taxon>Lactobacillales</taxon>
        <taxon>Enterococcaceae</taxon>
        <taxon>Enterococcus</taxon>
    </lineage>
</organism>
<sequence>MRAVNHGKLIKKLRSERGITQNQLAYGISSRGTLAAFENRGSRISFDILIQYLERMNITLEEYSFLYMDSHVSDKRLLAKKMIHDTTDDESAGKIINNLYSRYKETGDNFYYFTYLMNDLLIQFLHDQEKDFSTSEEATILKKHLESVESWGRFELSILINCLFIFETDFIINAINYRIKKMKLFIDNTYFSSDWNSFIFNVLRLSFIRNEPYLRSYIFKNLESSFLDSSTFDRTKYVSFKLLHQLKMKNDSNVLNQLNAMLEAIKISGDDALYQFINEFKEKCISPR</sequence>
<comment type="caution">
    <text evidence="2">The sequence shown here is derived from an EMBL/GenBank/DDBJ whole genome shotgun (WGS) entry which is preliminary data.</text>
</comment>
<dbReference type="EMBL" id="JAFLWI010000003">
    <property type="protein sequence ID" value="MBO0481295.1"/>
    <property type="molecule type" value="Genomic_DNA"/>
</dbReference>
<dbReference type="Gene3D" id="1.25.40.10">
    <property type="entry name" value="Tetratricopeptide repeat domain"/>
    <property type="match status" value="1"/>
</dbReference>
<gene>
    <name evidence="2" type="ORF">JZO71_03020</name>
</gene>
<dbReference type="SUPFAM" id="SSF47413">
    <property type="entry name" value="lambda repressor-like DNA-binding domains"/>
    <property type="match status" value="1"/>
</dbReference>
<dbReference type="InterPro" id="IPR053163">
    <property type="entry name" value="HTH-type_regulator_Rgg"/>
</dbReference>
<name>A0ABS3HXV3_9ENTE</name>
<dbReference type="Proteomes" id="UP000664832">
    <property type="component" value="Unassembled WGS sequence"/>
</dbReference>
<keyword evidence="3" id="KW-1185">Reference proteome</keyword>
<dbReference type="InterPro" id="IPR011990">
    <property type="entry name" value="TPR-like_helical_dom_sf"/>
</dbReference>
<dbReference type="Pfam" id="PF21259">
    <property type="entry name" value="Rgg_C"/>
    <property type="match status" value="1"/>
</dbReference>
<dbReference type="InterPro" id="IPR001387">
    <property type="entry name" value="Cro/C1-type_HTH"/>
</dbReference>
<accession>A0ABS3HXV3</accession>
<evidence type="ECO:0000313" key="3">
    <source>
        <dbReference type="Proteomes" id="UP000664832"/>
    </source>
</evidence>
<feature type="domain" description="HTH cro/C1-type" evidence="1">
    <location>
        <begin position="10"/>
        <end position="63"/>
    </location>
</feature>
<reference evidence="2 3" key="1">
    <citation type="submission" date="2021-03" db="EMBL/GenBank/DDBJ databases">
        <title>Enterococcal diversity collection.</title>
        <authorList>
            <person name="Gilmore M.S."/>
            <person name="Schwartzman J."/>
            <person name="Van Tyne D."/>
            <person name="Martin M."/>
            <person name="Earl A.M."/>
            <person name="Manson A.L."/>
            <person name="Straub T."/>
            <person name="Salamzade R."/>
            <person name="Saavedra J."/>
            <person name="Lebreton F."/>
            <person name="Prichula J."/>
            <person name="Schaufler K."/>
            <person name="Gaca A."/>
            <person name="Sgardioli B."/>
            <person name="Wagenaar J."/>
            <person name="Strong T."/>
        </authorList>
    </citation>
    <scope>NUCLEOTIDE SEQUENCE [LARGE SCALE GENOMIC DNA]</scope>
    <source>
        <strain evidence="2 3">MSG2901</strain>
    </source>
</reference>
<dbReference type="InterPro" id="IPR010057">
    <property type="entry name" value="Transcription_activator_Rgg_C"/>
</dbReference>
<dbReference type="RefSeq" id="WP_206898125.1">
    <property type="nucleotide sequence ID" value="NZ_JAFLWI010000003.1"/>
</dbReference>
<protein>
    <submittedName>
        <fullName evidence="2">Helix-turn-helix domain-containing protein</fullName>
    </submittedName>
</protein>
<proteinExistence type="predicted"/>